<dbReference type="InterPro" id="IPR052895">
    <property type="entry name" value="HetReg/Transcr_Mod"/>
</dbReference>
<sequence length="768" mass="86740">MRVRRGFNARELLSSFTSESRAYQYRPLPSPRSIRLLEVHAASPSPDSGGKITISLSTHSVDDAPPFQALSYTWGFPLIPESRPSRGSTWRRLAFLQRVQARALLENDSRAGSGTSGSAPSSPVPSSTSLSSLSRVKLTQNMPCFPVKCDGRNLRVTANLQDALAMLARTDQHVHAEFPRERNFYWVDALCIDQSSLSERNTQVSLMSDIFRAAQGVTVWLGEEDEFMPDAFTVIERIASIPRAKWSSMPYTGFFDPEGACYRAVGVEPLTHHNWLGFIAFTNRPWFSRSWVVQELALARKVRVVCGTRTLLWEKLARTIEFIRATRWYHHLSTEKMRHLRELSRRPGVYKKLLASNTKFGLEPVYLNSTRSALQAYEKGGNKGAPSLRLLVDTHRHTNATDPRDKVYAFLGLASRTSSSTNQIEPNYETSTRQVYIDAACSLLRTYRNLYLLSHVQDRSLTKIKGLPSWVPDYSVPLLPYPLDIRGNCNWSACGDMKWMPPKDVMMLDRGLLPVQGFRIDTIAETAIMPHEATDAGEPWASIVNMVSRLPSPYTFPTLKGVPISRVDVLWRTLTTNTYARQHPAPPECGALFLDYILNLQIRHRLRPWSSEDSEFQPHSTPLSVLTNPDWHSLIESEPGDSPYNISFYRRRLTALVENMLSSNSYTPIDLAQLHYDIENGSGRMRRVFRTSGMMLLGTGPKALRVGDEVWILGGGKVPYILQPVKEVEGFGTRPGRQHRLVGEAYVHGLMHGDPYRFGRDLESTVLI</sequence>
<keyword evidence="4" id="KW-1185">Reference proteome</keyword>
<dbReference type="Pfam" id="PF26639">
    <property type="entry name" value="Het-6_barrel"/>
    <property type="match status" value="1"/>
</dbReference>
<feature type="region of interest" description="Disordered" evidence="1">
    <location>
        <begin position="107"/>
        <end position="133"/>
    </location>
</feature>
<dbReference type="HOGENOM" id="CLU_004184_7_0_1"/>
<accession>A0A0D2GCJ0</accession>
<dbReference type="Pfam" id="PF06985">
    <property type="entry name" value="HET"/>
    <property type="match status" value="1"/>
</dbReference>
<proteinExistence type="predicted"/>
<dbReference type="InterPro" id="IPR010730">
    <property type="entry name" value="HET"/>
</dbReference>
<dbReference type="EMBL" id="KN846957">
    <property type="protein sequence ID" value="KIW69824.1"/>
    <property type="molecule type" value="Genomic_DNA"/>
</dbReference>
<dbReference type="AlphaFoldDB" id="A0A0D2GCJ0"/>
<dbReference type="Proteomes" id="UP000054266">
    <property type="component" value="Unassembled WGS sequence"/>
</dbReference>
<gene>
    <name evidence="3" type="ORF">PV04_02151</name>
</gene>
<dbReference type="PANTHER" id="PTHR24148:SF73">
    <property type="entry name" value="HET DOMAIN PROTEIN (AFU_ORTHOLOGUE AFUA_8G01020)"/>
    <property type="match status" value="1"/>
</dbReference>
<evidence type="ECO:0000256" key="1">
    <source>
        <dbReference type="SAM" id="MobiDB-lite"/>
    </source>
</evidence>
<feature type="compositionally biased region" description="Low complexity" evidence="1">
    <location>
        <begin position="110"/>
        <end position="133"/>
    </location>
</feature>
<organism evidence="3 4">
    <name type="scientific">Phialophora macrospora</name>
    <dbReference type="NCBI Taxonomy" id="1851006"/>
    <lineage>
        <taxon>Eukaryota</taxon>
        <taxon>Fungi</taxon>
        <taxon>Dikarya</taxon>
        <taxon>Ascomycota</taxon>
        <taxon>Pezizomycotina</taxon>
        <taxon>Eurotiomycetes</taxon>
        <taxon>Chaetothyriomycetidae</taxon>
        <taxon>Chaetothyriales</taxon>
        <taxon>Herpotrichiellaceae</taxon>
        <taxon>Phialophora</taxon>
    </lineage>
</organism>
<evidence type="ECO:0000313" key="3">
    <source>
        <dbReference type="EMBL" id="KIW69824.1"/>
    </source>
</evidence>
<dbReference type="STRING" id="5601.A0A0D2GCJ0"/>
<protein>
    <recommendedName>
        <fullName evidence="2">Heterokaryon incompatibility domain-containing protein</fullName>
    </recommendedName>
</protein>
<evidence type="ECO:0000259" key="2">
    <source>
        <dbReference type="Pfam" id="PF06985"/>
    </source>
</evidence>
<feature type="domain" description="Heterokaryon incompatibility" evidence="2">
    <location>
        <begin position="146"/>
        <end position="295"/>
    </location>
</feature>
<name>A0A0D2GCJ0_9EURO</name>
<reference evidence="3 4" key="1">
    <citation type="submission" date="2015-01" db="EMBL/GenBank/DDBJ databases">
        <title>The Genome Sequence of Capronia semiimmersa CBS27337.</title>
        <authorList>
            <consortium name="The Broad Institute Genomics Platform"/>
            <person name="Cuomo C."/>
            <person name="de Hoog S."/>
            <person name="Gorbushina A."/>
            <person name="Stielow B."/>
            <person name="Teixiera M."/>
            <person name="Abouelleil A."/>
            <person name="Chapman S.B."/>
            <person name="Priest M."/>
            <person name="Young S.K."/>
            <person name="Wortman J."/>
            <person name="Nusbaum C."/>
            <person name="Birren B."/>
        </authorList>
    </citation>
    <scope>NUCLEOTIDE SEQUENCE [LARGE SCALE GENOMIC DNA]</scope>
    <source>
        <strain evidence="3 4">CBS 27337</strain>
    </source>
</reference>
<dbReference type="PANTHER" id="PTHR24148">
    <property type="entry name" value="ANKYRIN REPEAT DOMAIN-CONTAINING PROTEIN 39 HOMOLOG-RELATED"/>
    <property type="match status" value="1"/>
</dbReference>
<evidence type="ECO:0000313" key="4">
    <source>
        <dbReference type="Proteomes" id="UP000054266"/>
    </source>
</evidence>